<feature type="domain" description="CN hydrolase" evidence="10">
    <location>
        <begin position="252"/>
        <end position="493"/>
    </location>
</feature>
<evidence type="ECO:0000313" key="11">
    <source>
        <dbReference type="EMBL" id="SDG23334.1"/>
    </source>
</evidence>
<evidence type="ECO:0000256" key="3">
    <source>
        <dbReference type="ARBA" id="ARBA00022475"/>
    </source>
</evidence>
<keyword evidence="7 9" id="KW-0472">Membrane</keyword>
<evidence type="ECO:0000256" key="6">
    <source>
        <dbReference type="ARBA" id="ARBA00022989"/>
    </source>
</evidence>
<dbReference type="OrthoDB" id="9804277at2"/>
<proteinExistence type="inferred from homology"/>
<dbReference type="InterPro" id="IPR003010">
    <property type="entry name" value="C-N_Hydrolase"/>
</dbReference>
<reference evidence="11 12" key="1">
    <citation type="submission" date="2016-10" db="EMBL/GenBank/DDBJ databases">
        <authorList>
            <person name="de Groot N.N."/>
        </authorList>
    </citation>
    <scope>NUCLEOTIDE SEQUENCE [LARGE SCALE GENOMIC DNA]</scope>
    <source>
        <strain evidence="11 12">DSM 25584</strain>
    </source>
</reference>
<keyword evidence="4 9" id="KW-0808">Transferase</keyword>
<feature type="transmembrane region" description="Helical" evidence="9">
    <location>
        <begin position="41"/>
        <end position="61"/>
    </location>
</feature>
<dbReference type="Gene3D" id="3.60.110.10">
    <property type="entry name" value="Carbon-nitrogen hydrolase"/>
    <property type="match status" value="1"/>
</dbReference>
<dbReference type="GO" id="GO:0005886">
    <property type="term" value="C:plasma membrane"/>
    <property type="evidence" value="ECO:0007669"/>
    <property type="project" value="UniProtKB-SubCell"/>
</dbReference>
<evidence type="ECO:0000256" key="2">
    <source>
        <dbReference type="ARBA" id="ARBA00010065"/>
    </source>
</evidence>
<feature type="transmembrane region" description="Helical" evidence="9">
    <location>
        <begin position="139"/>
        <end position="160"/>
    </location>
</feature>
<evidence type="ECO:0000256" key="5">
    <source>
        <dbReference type="ARBA" id="ARBA00022692"/>
    </source>
</evidence>
<evidence type="ECO:0000256" key="7">
    <source>
        <dbReference type="ARBA" id="ARBA00023136"/>
    </source>
</evidence>
<dbReference type="SUPFAM" id="SSF56317">
    <property type="entry name" value="Carbon-nitrogen hydrolase"/>
    <property type="match status" value="1"/>
</dbReference>
<feature type="transmembrane region" description="Helical" evidence="9">
    <location>
        <begin position="214"/>
        <end position="234"/>
    </location>
</feature>
<gene>
    <name evidence="9" type="primary">lnt</name>
    <name evidence="11" type="ORF">SAMN05216241_10739</name>
</gene>
<dbReference type="NCBIfam" id="TIGR00546">
    <property type="entry name" value="lnt"/>
    <property type="match status" value="1"/>
</dbReference>
<dbReference type="PANTHER" id="PTHR38686">
    <property type="entry name" value="APOLIPOPROTEIN N-ACYLTRANSFERASE"/>
    <property type="match status" value="1"/>
</dbReference>
<evidence type="ECO:0000256" key="8">
    <source>
        <dbReference type="ARBA" id="ARBA00023315"/>
    </source>
</evidence>
<protein>
    <recommendedName>
        <fullName evidence="9">Apolipoprotein N-acyltransferase</fullName>
        <shortName evidence="9">ALP N-acyltransferase</shortName>
        <ecNumber evidence="9">2.3.1.269</ecNumber>
    </recommendedName>
</protein>
<comment type="catalytic activity">
    <reaction evidence="9">
        <text>N-terminal S-1,2-diacyl-sn-glyceryl-L-cysteinyl-[lipoprotein] + a glycerophospholipid = N-acyl-S-1,2-diacyl-sn-glyceryl-L-cysteinyl-[lipoprotein] + a 2-acyl-sn-glycero-3-phospholipid + H(+)</text>
        <dbReference type="Rhea" id="RHEA:48228"/>
        <dbReference type="Rhea" id="RHEA-COMP:14681"/>
        <dbReference type="Rhea" id="RHEA-COMP:14684"/>
        <dbReference type="ChEBI" id="CHEBI:15378"/>
        <dbReference type="ChEBI" id="CHEBI:136912"/>
        <dbReference type="ChEBI" id="CHEBI:140656"/>
        <dbReference type="ChEBI" id="CHEBI:140657"/>
        <dbReference type="ChEBI" id="CHEBI:140660"/>
        <dbReference type="EC" id="2.3.1.269"/>
    </reaction>
</comment>
<feature type="transmembrane region" description="Helical" evidence="9">
    <location>
        <begin position="73"/>
        <end position="93"/>
    </location>
</feature>
<evidence type="ECO:0000259" key="10">
    <source>
        <dbReference type="PROSITE" id="PS50263"/>
    </source>
</evidence>
<accession>A0A1G7SKD0</accession>
<dbReference type="GO" id="GO:0016410">
    <property type="term" value="F:N-acyltransferase activity"/>
    <property type="evidence" value="ECO:0007669"/>
    <property type="project" value="UniProtKB-UniRule"/>
</dbReference>
<keyword evidence="8 9" id="KW-0012">Acyltransferase</keyword>
<dbReference type="GO" id="GO:0042158">
    <property type="term" value="P:lipoprotein biosynthetic process"/>
    <property type="evidence" value="ECO:0007669"/>
    <property type="project" value="UniProtKB-UniRule"/>
</dbReference>
<feature type="transmembrane region" description="Helical" evidence="9">
    <location>
        <begin position="180"/>
        <end position="202"/>
    </location>
</feature>
<evidence type="ECO:0000256" key="1">
    <source>
        <dbReference type="ARBA" id="ARBA00004651"/>
    </source>
</evidence>
<dbReference type="InterPro" id="IPR036526">
    <property type="entry name" value="C-N_Hydrolase_sf"/>
</dbReference>
<feature type="transmembrane region" description="Helical" evidence="9">
    <location>
        <begin position="507"/>
        <end position="525"/>
    </location>
</feature>
<keyword evidence="3 9" id="KW-1003">Cell membrane</keyword>
<evidence type="ECO:0000256" key="9">
    <source>
        <dbReference type="HAMAP-Rule" id="MF_01148"/>
    </source>
</evidence>
<comment type="pathway">
    <text evidence="9">Protein modification; lipoprotein biosynthesis (N-acyl transfer).</text>
</comment>
<comment type="function">
    <text evidence="9">Catalyzes the phospholipid dependent N-acylation of the N-terminal cysteine of apolipoprotein, the last step in lipoprotein maturation.</text>
</comment>
<evidence type="ECO:0000256" key="4">
    <source>
        <dbReference type="ARBA" id="ARBA00022679"/>
    </source>
</evidence>
<feature type="transmembrane region" description="Helical" evidence="9">
    <location>
        <begin position="105"/>
        <end position="127"/>
    </location>
</feature>
<dbReference type="Pfam" id="PF00795">
    <property type="entry name" value="CN_hydrolase"/>
    <property type="match status" value="1"/>
</dbReference>
<keyword evidence="5 9" id="KW-0812">Transmembrane</keyword>
<dbReference type="InterPro" id="IPR045378">
    <property type="entry name" value="LNT_N"/>
</dbReference>
<comment type="subcellular location">
    <subcellularLocation>
        <location evidence="1 9">Cell membrane</location>
        <topology evidence="1 9">Multi-pass membrane protein</topology>
    </subcellularLocation>
</comment>
<comment type="similarity">
    <text evidence="2 9">Belongs to the CN hydrolase family. Apolipoprotein N-acyltransferase subfamily.</text>
</comment>
<keyword evidence="12" id="KW-1185">Reference proteome</keyword>
<dbReference type="Pfam" id="PF20154">
    <property type="entry name" value="LNT_N"/>
    <property type="match status" value="1"/>
</dbReference>
<evidence type="ECO:0000313" key="12">
    <source>
        <dbReference type="Proteomes" id="UP000199415"/>
    </source>
</evidence>
<dbReference type="PANTHER" id="PTHR38686:SF1">
    <property type="entry name" value="APOLIPOPROTEIN N-ACYLTRANSFERASE"/>
    <property type="match status" value="1"/>
</dbReference>
<dbReference type="EC" id="2.3.1.269" evidence="9"/>
<dbReference type="UniPathway" id="UPA00666"/>
<dbReference type="RefSeq" id="WP_090020363.1">
    <property type="nucleotide sequence ID" value="NZ_FNCE01000007.1"/>
</dbReference>
<dbReference type="STRING" id="1082479.SAMN05216241_10739"/>
<sequence>MTDTVPARAPGWLPRLAAWLAGLTGWRRAAAALVLGAMSALAMPPVYAVPVLIPAFTGLLWQLDGAASRRGAFALGWLFGLGHFAAGLYWVGLSFYAGAPHLLPVMPLAVLGLAGGLAIFPALAAPAAWHAPARSGARLAVFALAWAALAWVRGHVLTGFPWNLLGTAWGFADFSVQSVAWWGVWGLSLVTVLAAAAPAALAWRDEPPLRRWGVPGAALALLVLALGGGAVRLATAPLAGEATVPGVKLRLVQGAIPQNRKWDPALRRDHLDRYLSMSRQDGFAGRTHVIWPESAVPYFLGRARGLREAMTSAAPPDGALLSGIARVEDGGARPRLFNSVIALGPNGTQGARYDKHHLVPFGEYMPLDDLLPLEQLAHGGIGYTPGPGPRVMDVPGAPAVSPLICYEAIFPAEIVPSGERPGWLLNVSNDAWFGTSAGPYQHLANARLRAVEQGLPLVRAANAGVSVVIDAHGRTLARLDLNARGILDAPLPAPRETPTLYARAGDWTFAAMLAVLAVVAGALAWSRHTRACKSAGAGASNH</sequence>
<keyword evidence="6 9" id="KW-1133">Transmembrane helix</keyword>
<keyword evidence="11" id="KW-0449">Lipoprotein</keyword>
<dbReference type="InterPro" id="IPR004563">
    <property type="entry name" value="Apolipo_AcylTrfase"/>
</dbReference>
<dbReference type="PROSITE" id="PS50263">
    <property type="entry name" value="CN_HYDROLASE"/>
    <property type="match status" value="1"/>
</dbReference>
<name>A0A1G7SKD0_9PROT</name>
<organism evidence="11 12">
    <name type="scientific">Limimonas halophila</name>
    <dbReference type="NCBI Taxonomy" id="1082479"/>
    <lineage>
        <taxon>Bacteria</taxon>
        <taxon>Pseudomonadati</taxon>
        <taxon>Pseudomonadota</taxon>
        <taxon>Alphaproteobacteria</taxon>
        <taxon>Rhodospirillales</taxon>
        <taxon>Rhodovibrionaceae</taxon>
        <taxon>Limimonas</taxon>
    </lineage>
</organism>
<dbReference type="EMBL" id="FNCE01000007">
    <property type="protein sequence ID" value="SDG23334.1"/>
    <property type="molecule type" value="Genomic_DNA"/>
</dbReference>
<dbReference type="Proteomes" id="UP000199415">
    <property type="component" value="Unassembled WGS sequence"/>
</dbReference>
<dbReference type="AlphaFoldDB" id="A0A1G7SKD0"/>
<dbReference type="CDD" id="cd07571">
    <property type="entry name" value="ALP_N-acyl_transferase"/>
    <property type="match status" value="1"/>
</dbReference>
<dbReference type="HAMAP" id="MF_01148">
    <property type="entry name" value="Lnt"/>
    <property type="match status" value="1"/>
</dbReference>